<dbReference type="Proteomes" id="UP000068016">
    <property type="component" value="Unassembled WGS sequence"/>
</dbReference>
<protein>
    <submittedName>
        <fullName evidence="1">Uncharacterized protein</fullName>
    </submittedName>
</protein>
<evidence type="ECO:0000313" key="2">
    <source>
        <dbReference type="Proteomes" id="UP000068016"/>
    </source>
</evidence>
<name>A0A108ENX2_9BURK</name>
<organism evidence="1 2">
    <name type="scientific">Burkholderia territorii</name>
    <dbReference type="NCBI Taxonomy" id="1503055"/>
    <lineage>
        <taxon>Bacteria</taxon>
        <taxon>Pseudomonadati</taxon>
        <taxon>Pseudomonadota</taxon>
        <taxon>Betaproteobacteria</taxon>
        <taxon>Burkholderiales</taxon>
        <taxon>Burkholderiaceae</taxon>
        <taxon>Burkholderia</taxon>
        <taxon>Burkholderia cepacia complex</taxon>
    </lineage>
</organism>
<dbReference type="AlphaFoldDB" id="A0A108ENX2"/>
<dbReference type="EMBL" id="LPLZ01000046">
    <property type="protein sequence ID" value="KWN14706.1"/>
    <property type="molecule type" value="Genomic_DNA"/>
</dbReference>
<reference evidence="1 2" key="1">
    <citation type="submission" date="2015-11" db="EMBL/GenBank/DDBJ databases">
        <title>Expanding the genomic diversity of Burkholderia species for the development of highly accurate diagnostics.</title>
        <authorList>
            <person name="Sahl J."/>
            <person name="Keim P."/>
            <person name="Wagner D."/>
        </authorList>
    </citation>
    <scope>NUCLEOTIDE SEQUENCE [LARGE SCALE GENOMIC DNA]</scope>
    <source>
        <strain evidence="1 2">MSMB793WGS</strain>
    </source>
</reference>
<evidence type="ECO:0000313" key="1">
    <source>
        <dbReference type="EMBL" id="KWN14706.1"/>
    </source>
</evidence>
<comment type="caution">
    <text evidence="1">The sequence shown here is derived from an EMBL/GenBank/DDBJ whole genome shotgun (WGS) entry which is preliminary data.</text>
</comment>
<sequence>MPPKAPKESEVLKIEHVTCDYCGETVAMLMFAPHATNEGHFMDYASKMYPISVDMNVPT</sequence>
<gene>
    <name evidence="1" type="ORF">WT83_16590</name>
</gene>
<proteinExistence type="predicted"/>
<accession>A0A108ENX2</accession>